<dbReference type="InterPro" id="IPR002543">
    <property type="entry name" value="FtsK_dom"/>
</dbReference>
<reference evidence="5 6" key="1">
    <citation type="submission" date="2019-06" db="EMBL/GenBank/DDBJ databases">
        <title>Sequencing the genomes of 1000 actinobacteria strains.</title>
        <authorList>
            <person name="Klenk H.-P."/>
        </authorList>
    </citation>
    <scope>NUCLEOTIDE SEQUENCE [LARGE SCALE GENOMIC DNA]</scope>
    <source>
        <strain evidence="5 6">DSM 41649</strain>
    </source>
</reference>
<evidence type="ECO:0000256" key="1">
    <source>
        <dbReference type="ARBA" id="ARBA00022741"/>
    </source>
</evidence>
<organism evidence="5 6">
    <name type="scientific">Kitasatospora atroaurantiaca</name>
    <dbReference type="NCBI Taxonomy" id="285545"/>
    <lineage>
        <taxon>Bacteria</taxon>
        <taxon>Bacillati</taxon>
        <taxon>Actinomycetota</taxon>
        <taxon>Actinomycetes</taxon>
        <taxon>Kitasatosporales</taxon>
        <taxon>Streptomycetaceae</taxon>
        <taxon>Kitasatospora</taxon>
    </lineage>
</organism>
<dbReference type="AlphaFoldDB" id="A0A561ESP1"/>
<evidence type="ECO:0000256" key="3">
    <source>
        <dbReference type="PROSITE-ProRule" id="PRU00289"/>
    </source>
</evidence>
<dbReference type="OrthoDB" id="5168624at2"/>
<dbReference type="PANTHER" id="PTHR22683">
    <property type="entry name" value="SPORULATION PROTEIN RELATED"/>
    <property type="match status" value="1"/>
</dbReference>
<gene>
    <name evidence="5" type="ORF">FB465_3700</name>
</gene>
<feature type="binding site" evidence="3">
    <location>
        <begin position="190"/>
        <end position="197"/>
    </location>
    <ligand>
        <name>ATP</name>
        <dbReference type="ChEBI" id="CHEBI:30616"/>
    </ligand>
</feature>
<dbReference type="GO" id="GO:0003677">
    <property type="term" value="F:DNA binding"/>
    <property type="evidence" value="ECO:0007669"/>
    <property type="project" value="InterPro"/>
</dbReference>
<dbReference type="PANTHER" id="PTHR22683:SF41">
    <property type="entry name" value="DNA TRANSLOCASE FTSK"/>
    <property type="match status" value="1"/>
</dbReference>
<keyword evidence="6" id="KW-1185">Reference proteome</keyword>
<proteinExistence type="predicted"/>
<sequence length="468" mass="50293">MATLATALLELGTPAAALTGGALYAKARHPRAYWVALGLPLTVGRIRHDYDMVMESCGLTVEPSFWRAMASQATNRATKPAAPKIRGIRGSATGLRLRLRLASGQETADVTAAAERLRHAWGVHAVYVSEVKPGVVDLRIVGFDVLRDVRMPHRAAAKSAGLLRIPVALRSDGSPHMRDFREVPHDLNLGANQSGKSMFARNLIHGLAPQPVALVGIDCKRGVEQRPFTPRLSALATDQREALGLLLALLVEMDDRYDLIKAHQGIPGSVAAEDVASDIWGLPEKVRPVPIVVLIDEIAELFLVASKADEERRNQIVTALIRLAQLARAAGIYLEIAGQRFGSELGKGATLLRSQLTGRTVHRVNDLESARMGLGDISEAAMVAATRISPDMPGTAVSGDTSGQWSQIRTPYRSLSEVAAQCTEFAHMTPILPRLEAFRPYVPPAAALANIPPMPSAPPVFIPAPATE</sequence>
<keyword evidence="2 3" id="KW-0067">ATP-binding</keyword>
<evidence type="ECO:0000313" key="6">
    <source>
        <dbReference type="Proteomes" id="UP000318416"/>
    </source>
</evidence>
<dbReference type="PROSITE" id="PS50901">
    <property type="entry name" value="FTSK"/>
    <property type="match status" value="1"/>
</dbReference>
<dbReference type="GO" id="GO:0005524">
    <property type="term" value="F:ATP binding"/>
    <property type="evidence" value="ECO:0007669"/>
    <property type="project" value="UniProtKB-UniRule"/>
</dbReference>
<dbReference type="Gene3D" id="3.40.50.300">
    <property type="entry name" value="P-loop containing nucleotide triphosphate hydrolases"/>
    <property type="match status" value="1"/>
</dbReference>
<protein>
    <submittedName>
        <fullName evidence="5">S-DNA-T family DNA segregation ATPase FtsK/SpoIIIE</fullName>
    </submittedName>
</protein>
<dbReference type="InterPro" id="IPR050206">
    <property type="entry name" value="FtsK/SpoIIIE/SftA"/>
</dbReference>
<evidence type="ECO:0000256" key="2">
    <source>
        <dbReference type="ARBA" id="ARBA00022840"/>
    </source>
</evidence>
<dbReference type="InterPro" id="IPR027417">
    <property type="entry name" value="P-loop_NTPase"/>
</dbReference>
<dbReference type="SUPFAM" id="SSF52540">
    <property type="entry name" value="P-loop containing nucleoside triphosphate hydrolases"/>
    <property type="match status" value="1"/>
</dbReference>
<evidence type="ECO:0000259" key="4">
    <source>
        <dbReference type="PROSITE" id="PS50901"/>
    </source>
</evidence>
<dbReference type="Pfam" id="PF01580">
    <property type="entry name" value="FtsK_SpoIIIE"/>
    <property type="match status" value="1"/>
</dbReference>
<comment type="caution">
    <text evidence="5">The sequence shown here is derived from an EMBL/GenBank/DDBJ whole genome shotgun (WGS) entry which is preliminary data.</text>
</comment>
<feature type="domain" description="FtsK" evidence="4">
    <location>
        <begin position="173"/>
        <end position="371"/>
    </location>
</feature>
<dbReference type="RefSeq" id="WP_145791984.1">
    <property type="nucleotide sequence ID" value="NZ_VIVR01000001.1"/>
</dbReference>
<name>A0A561ESP1_9ACTN</name>
<keyword evidence="1 3" id="KW-0547">Nucleotide-binding</keyword>
<dbReference type="EMBL" id="VIVR01000001">
    <property type="protein sequence ID" value="TWE18619.1"/>
    <property type="molecule type" value="Genomic_DNA"/>
</dbReference>
<dbReference type="Proteomes" id="UP000318416">
    <property type="component" value="Unassembled WGS sequence"/>
</dbReference>
<evidence type="ECO:0000313" key="5">
    <source>
        <dbReference type="EMBL" id="TWE18619.1"/>
    </source>
</evidence>
<accession>A0A561ESP1</accession>